<evidence type="ECO:0000256" key="1">
    <source>
        <dbReference type="ARBA" id="ARBA00001933"/>
    </source>
</evidence>
<dbReference type="NCBIfam" id="TIGR01415">
    <property type="entry name" value="trpB_rel"/>
    <property type="match status" value="1"/>
</dbReference>
<evidence type="ECO:0000313" key="14">
    <source>
        <dbReference type="EMBL" id="MFA4803494.1"/>
    </source>
</evidence>
<accession>A0ABV4T0W2</accession>
<evidence type="ECO:0000256" key="6">
    <source>
        <dbReference type="ARBA" id="ARBA00022605"/>
    </source>
</evidence>
<evidence type="ECO:0000256" key="10">
    <source>
        <dbReference type="ARBA" id="ARBA00023239"/>
    </source>
</evidence>
<dbReference type="InterPro" id="IPR023026">
    <property type="entry name" value="Trp_synth_beta/beta-like"/>
</dbReference>
<dbReference type="PIRSF" id="PIRSF500824">
    <property type="entry name" value="TrpB_prok"/>
    <property type="match status" value="1"/>
</dbReference>
<proteinExistence type="inferred from homology"/>
<dbReference type="SUPFAM" id="SSF53686">
    <property type="entry name" value="Tryptophan synthase beta subunit-like PLP-dependent enzymes"/>
    <property type="match status" value="1"/>
</dbReference>
<dbReference type="RefSeq" id="WP_372823138.1">
    <property type="nucleotide sequence ID" value="NZ_JARRIF010000001.1"/>
</dbReference>
<evidence type="ECO:0000256" key="11">
    <source>
        <dbReference type="ARBA" id="ARBA00049047"/>
    </source>
</evidence>
<evidence type="ECO:0000256" key="3">
    <source>
        <dbReference type="ARBA" id="ARBA00004733"/>
    </source>
</evidence>
<dbReference type="InterPro" id="IPR006654">
    <property type="entry name" value="Trp_synth_beta"/>
</dbReference>
<dbReference type="NCBIfam" id="NF009057">
    <property type="entry name" value="PRK12391.1"/>
    <property type="match status" value="1"/>
</dbReference>
<evidence type="ECO:0000256" key="4">
    <source>
        <dbReference type="ARBA" id="ARBA00009982"/>
    </source>
</evidence>
<dbReference type="HAMAP" id="MF_00133">
    <property type="entry name" value="Trp_synth_beta"/>
    <property type="match status" value="1"/>
</dbReference>
<dbReference type="Proteomes" id="UP001571980">
    <property type="component" value="Unassembled WGS sequence"/>
</dbReference>
<keyword evidence="8 12" id="KW-0663">Pyridoxal phosphate</keyword>
<evidence type="ECO:0000259" key="13">
    <source>
        <dbReference type="Pfam" id="PF00291"/>
    </source>
</evidence>
<evidence type="ECO:0000256" key="5">
    <source>
        <dbReference type="ARBA" id="ARBA00011270"/>
    </source>
</evidence>
<organism evidence="14 15">
    <name type="scientific">Pyrococcus kukulkanii</name>
    <dbReference type="NCBI Taxonomy" id="1609559"/>
    <lineage>
        <taxon>Archaea</taxon>
        <taxon>Methanobacteriati</taxon>
        <taxon>Methanobacteriota</taxon>
        <taxon>Thermococci</taxon>
        <taxon>Thermococcales</taxon>
        <taxon>Thermococcaceae</taxon>
        <taxon>Pyrococcus</taxon>
    </lineage>
</organism>
<comment type="catalytic activity">
    <reaction evidence="11 12">
        <text>(1S,2R)-1-C-(indol-3-yl)glycerol 3-phosphate + L-serine = D-glyceraldehyde 3-phosphate + L-tryptophan + H2O</text>
        <dbReference type="Rhea" id="RHEA:10532"/>
        <dbReference type="ChEBI" id="CHEBI:15377"/>
        <dbReference type="ChEBI" id="CHEBI:33384"/>
        <dbReference type="ChEBI" id="CHEBI:57912"/>
        <dbReference type="ChEBI" id="CHEBI:58866"/>
        <dbReference type="ChEBI" id="CHEBI:59776"/>
        <dbReference type="EC" id="4.2.1.20"/>
    </reaction>
</comment>
<comment type="caution">
    <text evidence="14">The sequence shown here is derived from an EMBL/GenBank/DDBJ whole genome shotgun (WGS) entry which is preliminary data.</text>
</comment>
<evidence type="ECO:0000256" key="8">
    <source>
        <dbReference type="ARBA" id="ARBA00022898"/>
    </source>
</evidence>
<keyword evidence="15" id="KW-1185">Reference proteome</keyword>
<dbReference type="InterPro" id="IPR006316">
    <property type="entry name" value="Trp_synth_b-like"/>
</dbReference>
<dbReference type="PIRSF" id="PIRSF001413">
    <property type="entry name" value="Trp_syn_beta"/>
    <property type="match status" value="1"/>
</dbReference>
<evidence type="ECO:0000256" key="2">
    <source>
        <dbReference type="ARBA" id="ARBA00002786"/>
    </source>
</evidence>
<keyword evidence="7 12" id="KW-0822">Tryptophan biosynthesis</keyword>
<name>A0ABV4T0W2_9EURY</name>
<dbReference type="EMBL" id="JARRIG010000001">
    <property type="protein sequence ID" value="MFA4803494.1"/>
    <property type="molecule type" value="Genomic_DNA"/>
</dbReference>
<dbReference type="EC" id="4.2.1.20" evidence="12"/>
<dbReference type="Gene3D" id="3.40.50.1100">
    <property type="match status" value="2"/>
</dbReference>
<dbReference type="PANTHER" id="PTHR48077">
    <property type="entry name" value="TRYPTOPHAN SYNTHASE-RELATED"/>
    <property type="match status" value="1"/>
</dbReference>
<dbReference type="Pfam" id="PF00291">
    <property type="entry name" value="PALP"/>
    <property type="match status" value="1"/>
</dbReference>
<comment type="similarity">
    <text evidence="4 12">Belongs to the TrpB family.</text>
</comment>
<dbReference type="InterPro" id="IPR036052">
    <property type="entry name" value="TrpB-like_PALP_sf"/>
</dbReference>
<evidence type="ECO:0000256" key="12">
    <source>
        <dbReference type="HAMAP-Rule" id="MF_00133"/>
    </source>
</evidence>
<evidence type="ECO:0000256" key="7">
    <source>
        <dbReference type="ARBA" id="ARBA00022822"/>
    </source>
</evidence>
<keyword evidence="10 12" id="KW-0456">Lyase</keyword>
<comment type="function">
    <text evidence="2 12">The beta subunit is responsible for the synthesis of L-tryptophan from indole and L-serine.</text>
</comment>
<keyword evidence="6 12" id="KW-0028">Amino-acid biosynthesis</keyword>
<gene>
    <name evidence="12" type="primary">trpB</name>
    <name evidence="14" type="ORF">P8X34_01835</name>
</gene>
<comment type="cofactor">
    <cofactor evidence="1 12">
        <name>pyridoxal 5'-phosphate</name>
        <dbReference type="ChEBI" id="CHEBI:597326"/>
    </cofactor>
</comment>
<comment type="subunit">
    <text evidence="5 12">Tetramer of two alpha and two beta chains.</text>
</comment>
<protein>
    <recommendedName>
        <fullName evidence="12">Tryptophan synthase beta chain</fullName>
        <ecNumber evidence="12">4.2.1.20</ecNumber>
    </recommendedName>
</protein>
<evidence type="ECO:0000313" key="15">
    <source>
        <dbReference type="Proteomes" id="UP001571980"/>
    </source>
</evidence>
<evidence type="ECO:0000256" key="9">
    <source>
        <dbReference type="ARBA" id="ARBA00023141"/>
    </source>
</evidence>
<dbReference type="PROSITE" id="PS00168">
    <property type="entry name" value="TRP_SYNTHASE_BETA"/>
    <property type="match status" value="1"/>
</dbReference>
<keyword evidence="9 12" id="KW-0057">Aromatic amino acid biosynthesis</keyword>
<dbReference type="InterPro" id="IPR006653">
    <property type="entry name" value="Trp_synth_b_CS"/>
</dbReference>
<feature type="domain" description="Tryptophan synthase beta chain-like PALP" evidence="13">
    <location>
        <begin position="74"/>
        <end position="407"/>
    </location>
</feature>
<feature type="modified residue" description="N6-(pyridoxal phosphate)lysine" evidence="12">
    <location>
        <position position="110"/>
    </location>
</feature>
<comment type="pathway">
    <text evidence="3 12">Amino-acid biosynthesis; L-tryptophan biosynthesis; L-tryptophan from chorismate: step 5/5.</text>
</comment>
<dbReference type="CDD" id="cd06446">
    <property type="entry name" value="Trp-synth_B"/>
    <property type="match status" value="1"/>
</dbReference>
<sequence length="443" mass="49140">MKVVLPDGKIPRKWYNILPDLPEPLAPPLDPETDEPINPEKLKRIFAEELVKQEMSQERYIEIPKKVREMYSKIGRPTPLFRATNLEKILDTPAGIYFKYEGATVTGSHKINTALAQAYYAKKQGIERLVTETGAGQWGTALSLAGALMGLKVRVYMARASYYQKPYRKTLMRVYGAEIFPSPSENTEIGRKFLKENPDHPGSLGIAISEAIEDVLKNEKARYSLGSVLNHVLMHQTVIGLEAKEQMKEFEEPDVIIGCVGGGSNFAGLAYPFVKDVLDGKTDHEFIAVEPRAAPSMTRGVYTYDYGDSGRLTPKMKMHTLGHTYYVPPIHAGGLRYHGLAPTLSILLNHGIVKPIAYHQTEVFEAAVLFAKAEGIVPAPESAHAVKAAIDKALEAKKEGKEIVILFNLSGHGLLDLKGYEDFLDGKLEDYEPEEFPILSAKS</sequence>
<dbReference type="InterPro" id="IPR001926">
    <property type="entry name" value="TrpB-like_PALP"/>
</dbReference>
<dbReference type="PANTHER" id="PTHR48077:SF6">
    <property type="entry name" value="TRYPTOPHAN SYNTHASE"/>
    <property type="match status" value="1"/>
</dbReference>
<reference evidence="14 15" key="1">
    <citation type="submission" date="2023-03" db="EMBL/GenBank/DDBJ databases">
        <title>Speciation in Pyrococcus: adaptation to high temperature as a mechanism.</title>
        <authorList>
            <person name="Gu J."/>
        </authorList>
    </citation>
    <scope>NUCLEOTIDE SEQUENCE [LARGE SCALE GENOMIC DNA]</scope>
    <source>
        <strain evidence="14 15">LMOA34</strain>
    </source>
</reference>